<reference evidence="8 9" key="1">
    <citation type="submission" date="2019-10" db="EMBL/GenBank/DDBJ databases">
        <title>Description of Paenibacillus humi sp. nov.</title>
        <authorList>
            <person name="Carlier A."/>
            <person name="Qi S."/>
        </authorList>
    </citation>
    <scope>NUCLEOTIDE SEQUENCE [LARGE SCALE GENOMIC DNA]</scope>
    <source>
        <strain evidence="8 9">LMG 31461</strain>
    </source>
</reference>
<dbReference type="SUPFAM" id="SSF53850">
    <property type="entry name" value="Periplasmic binding protein-like II"/>
    <property type="match status" value="1"/>
</dbReference>
<gene>
    <name evidence="8" type="ORF">GC096_33175</name>
</gene>
<keyword evidence="4" id="KW-0564">Palmitate</keyword>
<dbReference type="RefSeq" id="WP_171636617.1">
    <property type="nucleotide sequence ID" value="NZ_WHNY01000082.1"/>
</dbReference>
<evidence type="ECO:0000256" key="1">
    <source>
        <dbReference type="ARBA" id="ARBA00022475"/>
    </source>
</evidence>
<feature type="signal peptide" evidence="7">
    <location>
        <begin position="1"/>
        <end position="19"/>
    </location>
</feature>
<dbReference type="InterPro" id="IPR006059">
    <property type="entry name" value="SBP"/>
</dbReference>
<accession>A0ABX1XLY6</accession>
<dbReference type="PANTHER" id="PTHR43649">
    <property type="entry name" value="ARABINOSE-BINDING PROTEIN-RELATED"/>
    <property type="match status" value="1"/>
</dbReference>
<comment type="caution">
    <text evidence="8">The sequence shown here is derived from an EMBL/GenBank/DDBJ whole genome shotgun (WGS) entry which is preliminary data.</text>
</comment>
<sequence length="561" mass="62445">MVNRWRKVAILVLTIALLAACDKSGGSTTSETGDSNPEHKRMLTASGKYEPPLSLTTVRKTIDGVKYQEGDSIDNNIWTRSFLEQYGIQVKNNWVIDESQYQQKINVSIVSSDLPDLFMVNSQQFQSLMNSGQIADLTDVFDTYASDLTKKFVSGGVLRQSSSKKGRLMAIPANGGSYDGAPLLWIRTDWLAKLGLKPPQTMDDVISIAKVFTEQDPDGNGRKDTFGLNLNKNLFDGYSGLEGFFGGYHAYPYNPTNGSGSQTMWLTDKEGNLVYGGIQPEVKTALGKLQQMFRSGYINPEFAVQDGTKASEAETSGKVGMHFGAHWNANWPLINTQKLDPKADWGVYPLVSADGDPARPIIANVAPSDFFVVNRNFEHPEAVIFMLNFYLEKIYGRTADEQFHIVTDGRDIYNVFTSSPIKGGMAENNQEAHEAVISALKSNNPSRLNLEQRGYYDSILKYNSGDKGQWWVMKDFGENGAFSVYGQYKKSNAFMVNAFYGPPTPTMIERGSTLRDLETVMLTKVIMGEPLDLFDKFVRDWKSQGGNQITTEVNAWKTSVK</sequence>
<dbReference type="PROSITE" id="PS51257">
    <property type="entry name" value="PROKAR_LIPOPROTEIN"/>
    <property type="match status" value="1"/>
</dbReference>
<dbReference type="InterPro" id="IPR050490">
    <property type="entry name" value="Bact_solute-bd_prot1"/>
</dbReference>
<protein>
    <submittedName>
        <fullName evidence="8">Extracellular solute-binding protein</fullName>
    </submittedName>
</protein>
<feature type="region of interest" description="Disordered" evidence="6">
    <location>
        <begin position="24"/>
        <end position="46"/>
    </location>
</feature>
<keyword evidence="3" id="KW-0472">Membrane</keyword>
<dbReference type="Pfam" id="PF01547">
    <property type="entry name" value="SBP_bac_1"/>
    <property type="match status" value="1"/>
</dbReference>
<name>A0ABX1XLY6_9BACL</name>
<dbReference type="PANTHER" id="PTHR43649:SF33">
    <property type="entry name" value="POLYGALACTURONAN_RHAMNOGALACTURONAN-BINDING PROTEIN YTCQ"/>
    <property type="match status" value="1"/>
</dbReference>
<keyword evidence="9" id="KW-1185">Reference proteome</keyword>
<feature type="chain" id="PRO_5045539572" evidence="7">
    <location>
        <begin position="20"/>
        <end position="561"/>
    </location>
</feature>
<evidence type="ECO:0000256" key="4">
    <source>
        <dbReference type="ARBA" id="ARBA00023139"/>
    </source>
</evidence>
<evidence type="ECO:0000256" key="7">
    <source>
        <dbReference type="SAM" id="SignalP"/>
    </source>
</evidence>
<keyword evidence="2 7" id="KW-0732">Signal</keyword>
<evidence type="ECO:0000256" key="5">
    <source>
        <dbReference type="ARBA" id="ARBA00023288"/>
    </source>
</evidence>
<keyword evidence="5" id="KW-0449">Lipoprotein</keyword>
<keyword evidence="1" id="KW-1003">Cell membrane</keyword>
<dbReference type="Gene3D" id="3.40.190.10">
    <property type="entry name" value="Periplasmic binding protein-like II"/>
    <property type="match status" value="2"/>
</dbReference>
<organism evidence="8 9">
    <name type="scientific">Paenibacillus plantarum</name>
    <dbReference type="NCBI Taxonomy" id="2654975"/>
    <lineage>
        <taxon>Bacteria</taxon>
        <taxon>Bacillati</taxon>
        <taxon>Bacillota</taxon>
        <taxon>Bacilli</taxon>
        <taxon>Bacillales</taxon>
        <taxon>Paenibacillaceae</taxon>
        <taxon>Paenibacillus</taxon>
    </lineage>
</organism>
<evidence type="ECO:0000313" key="8">
    <source>
        <dbReference type="EMBL" id="NOU68873.1"/>
    </source>
</evidence>
<dbReference type="Proteomes" id="UP000653578">
    <property type="component" value="Unassembled WGS sequence"/>
</dbReference>
<evidence type="ECO:0000256" key="6">
    <source>
        <dbReference type="SAM" id="MobiDB-lite"/>
    </source>
</evidence>
<proteinExistence type="predicted"/>
<dbReference type="CDD" id="cd13580">
    <property type="entry name" value="PBP2_AlgQ_like_1"/>
    <property type="match status" value="1"/>
</dbReference>
<feature type="compositionally biased region" description="Low complexity" evidence="6">
    <location>
        <begin position="24"/>
        <end position="33"/>
    </location>
</feature>
<evidence type="ECO:0000256" key="2">
    <source>
        <dbReference type="ARBA" id="ARBA00022729"/>
    </source>
</evidence>
<evidence type="ECO:0000313" key="9">
    <source>
        <dbReference type="Proteomes" id="UP000653578"/>
    </source>
</evidence>
<dbReference type="EMBL" id="WHNY01000082">
    <property type="protein sequence ID" value="NOU68873.1"/>
    <property type="molecule type" value="Genomic_DNA"/>
</dbReference>
<evidence type="ECO:0000256" key="3">
    <source>
        <dbReference type="ARBA" id="ARBA00023136"/>
    </source>
</evidence>